<dbReference type="Pfam" id="PF13812">
    <property type="entry name" value="PPR_3"/>
    <property type="match status" value="1"/>
</dbReference>
<dbReference type="PANTHER" id="PTHR47447">
    <property type="entry name" value="OS03G0856100 PROTEIN"/>
    <property type="match status" value="1"/>
</dbReference>
<dbReference type="PANTHER" id="PTHR47447:SF17">
    <property type="entry name" value="OS12G0638900 PROTEIN"/>
    <property type="match status" value="1"/>
</dbReference>
<dbReference type="PROSITE" id="PS51375">
    <property type="entry name" value="PPR"/>
    <property type="match status" value="1"/>
</dbReference>
<dbReference type="EMBL" id="CAMXCT030006798">
    <property type="protein sequence ID" value="CAL4807546.1"/>
    <property type="molecule type" value="Genomic_DNA"/>
</dbReference>
<dbReference type="EMBL" id="CAMXCT020006798">
    <property type="protein sequence ID" value="CAL1173609.1"/>
    <property type="molecule type" value="Genomic_DNA"/>
</dbReference>
<name>A0A9P1GSG3_9DINO</name>
<organism evidence="3">
    <name type="scientific">Cladocopium goreaui</name>
    <dbReference type="NCBI Taxonomy" id="2562237"/>
    <lineage>
        <taxon>Eukaryota</taxon>
        <taxon>Sar</taxon>
        <taxon>Alveolata</taxon>
        <taxon>Dinophyceae</taxon>
        <taxon>Suessiales</taxon>
        <taxon>Symbiodiniaceae</taxon>
        <taxon>Cladocopium</taxon>
    </lineage>
</organism>
<keyword evidence="4" id="KW-0418">Kinase</keyword>
<evidence type="ECO:0000256" key="2">
    <source>
        <dbReference type="PROSITE-ProRule" id="PRU00708"/>
    </source>
</evidence>
<protein>
    <submittedName>
        <fullName evidence="4">Non-specific serine/threonine protein kinase</fullName>
    </submittedName>
</protein>
<evidence type="ECO:0000256" key="1">
    <source>
        <dbReference type="ARBA" id="ARBA00022737"/>
    </source>
</evidence>
<reference evidence="3" key="1">
    <citation type="submission" date="2022-10" db="EMBL/GenBank/DDBJ databases">
        <authorList>
            <person name="Chen Y."/>
            <person name="Dougan E. K."/>
            <person name="Chan C."/>
            <person name="Rhodes N."/>
            <person name="Thang M."/>
        </authorList>
    </citation>
    <scope>NUCLEOTIDE SEQUENCE</scope>
</reference>
<evidence type="ECO:0000313" key="5">
    <source>
        <dbReference type="Proteomes" id="UP001152797"/>
    </source>
</evidence>
<dbReference type="InterPro" id="IPR002885">
    <property type="entry name" value="PPR_rpt"/>
</dbReference>
<accession>A0A9P1GSG3</accession>
<keyword evidence="4" id="KW-0723">Serine/threonine-protein kinase</keyword>
<dbReference type="OrthoDB" id="447915at2759"/>
<dbReference type="GO" id="GO:0004674">
    <property type="term" value="F:protein serine/threonine kinase activity"/>
    <property type="evidence" value="ECO:0007669"/>
    <property type="project" value="UniProtKB-KW"/>
</dbReference>
<dbReference type="Gene3D" id="1.25.40.10">
    <property type="entry name" value="Tetratricopeptide repeat domain"/>
    <property type="match status" value="2"/>
</dbReference>
<feature type="repeat" description="PPR" evidence="2">
    <location>
        <begin position="467"/>
        <end position="501"/>
    </location>
</feature>
<keyword evidence="1" id="KW-0677">Repeat</keyword>
<comment type="caution">
    <text evidence="3">The sequence shown here is derived from an EMBL/GenBank/DDBJ whole genome shotgun (WGS) entry which is preliminary data.</text>
</comment>
<proteinExistence type="predicted"/>
<dbReference type="AlphaFoldDB" id="A0A9P1GSG3"/>
<gene>
    <name evidence="3" type="ORF">C1SCF055_LOCUS44672</name>
</gene>
<evidence type="ECO:0000313" key="3">
    <source>
        <dbReference type="EMBL" id="CAI4020234.1"/>
    </source>
</evidence>
<evidence type="ECO:0000313" key="4">
    <source>
        <dbReference type="EMBL" id="CAL4807546.1"/>
    </source>
</evidence>
<dbReference type="Proteomes" id="UP001152797">
    <property type="component" value="Unassembled WGS sequence"/>
</dbReference>
<keyword evidence="5" id="KW-1185">Reference proteome</keyword>
<reference evidence="4 5" key="2">
    <citation type="submission" date="2024-05" db="EMBL/GenBank/DDBJ databases">
        <authorList>
            <person name="Chen Y."/>
            <person name="Shah S."/>
            <person name="Dougan E. K."/>
            <person name="Thang M."/>
            <person name="Chan C."/>
        </authorList>
    </citation>
    <scope>NUCLEOTIDE SEQUENCE [LARGE SCALE GENOMIC DNA]</scope>
</reference>
<keyword evidence="4" id="KW-0808">Transferase</keyword>
<dbReference type="InterPro" id="IPR011990">
    <property type="entry name" value="TPR-like_helical_dom_sf"/>
</dbReference>
<dbReference type="EMBL" id="CAMXCT010006798">
    <property type="protein sequence ID" value="CAI4020234.1"/>
    <property type="molecule type" value="Genomic_DNA"/>
</dbReference>
<sequence>MWAAAQASRGVCVRCFSAAAEELCRELQLLAARGSLKAAERRLAQAQQAQQAQHGTAGALLAANALPPEARGPVFRCMVWAAINADDADAASRWLNGFSRFLPDASSCMTTLEERGSTEGPGRGPAGAEVLGRLLGMVSEGGAKAAERWFVSLESSGPLAEHFRHRVMLVAADVAAVERSLPWLPLVAPSDASVALEQALRRLALTGASRRVQQWLRRLQTAGFTDYAPGIRELTCGLFAAALEGDISLAEQWQRRLAADLEDAEEFESLNLLLMSCGKNGVEDGERARLWFQRLLQTDHRPNFLSFVRVMTAFKGCGAIRDVESYFQAMIRWRIDATCSEYTILLRACRLGADSQRAWSWLSRMEEVDVAPDVAGVNALLGALAQEAAHRSALEVLKEMTSGLRNLGCNLESSSEMPMPFPDASSYAHVLRAFCAAAKIATRGRRDLLRRAEDLLTESREAMLQVDVDAYQQLLRSSTHLGDAECAGRLWGYMKRFGVDPDTSTLLKVLEVSSSAPFLGLAQESYGALPEKSQTEETLLLALRPLAELGDWRGLERMLQRHLPEGQSAAVAMLQLQALSEAMPRKRQRSMDAAGRLLRAGGRLVPAGDEESLGSALLRRALGPGRREMAAMASVPLPRLAGPMRQRQAGLLCASRAKVALDLGDPQRAEGWIHRWLLLQEAGSTVEALEPTLPRTLCRRFRPTKRLCALGP</sequence>